<organism evidence="1 2">
    <name type="scientific">Halomarina halobia</name>
    <dbReference type="NCBI Taxonomy" id="3033386"/>
    <lineage>
        <taxon>Archaea</taxon>
        <taxon>Methanobacteriati</taxon>
        <taxon>Methanobacteriota</taxon>
        <taxon>Stenosarchaea group</taxon>
        <taxon>Halobacteria</taxon>
        <taxon>Halobacteriales</taxon>
        <taxon>Natronomonadaceae</taxon>
        <taxon>Halomarina</taxon>
    </lineage>
</organism>
<dbReference type="AlphaFoldDB" id="A0ABD6A7S6"/>
<sequence length="75" mass="7665">MKYRPVRGVSDHVGAYAGATPTAALRAGLGAPGGPVPAGVVHRDVTPSDEGRDYVLWLTRSEPRVAPVDGPAGMG</sequence>
<evidence type="ECO:0000313" key="1">
    <source>
        <dbReference type="EMBL" id="MFC7316250.1"/>
    </source>
</evidence>
<dbReference type="RefSeq" id="WP_379793989.1">
    <property type="nucleotide sequence ID" value="NZ_JBHTBF010000002.1"/>
</dbReference>
<proteinExistence type="predicted"/>
<dbReference type="EMBL" id="JBHTBF010000002">
    <property type="protein sequence ID" value="MFC7316250.1"/>
    <property type="molecule type" value="Genomic_DNA"/>
</dbReference>
<name>A0ABD6A7S6_9EURY</name>
<reference evidence="1 2" key="1">
    <citation type="journal article" date="2019" name="Int. J. Syst. Evol. Microbiol.">
        <title>The Global Catalogue of Microorganisms (GCM) 10K type strain sequencing project: providing services to taxonomists for standard genome sequencing and annotation.</title>
        <authorList>
            <consortium name="The Broad Institute Genomics Platform"/>
            <consortium name="The Broad Institute Genome Sequencing Center for Infectious Disease"/>
            <person name="Wu L."/>
            <person name="Ma J."/>
        </authorList>
    </citation>
    <scope>NUCLEOTIDE SEQUENCE [LARGE SCALE GENOMIC DNA]</scope>
    <source>
        <strain evidence="1 2">PSR21</strain>
    </source>
</reference>
<keyword evidence="2" id="KW-1185">Reference proteome</keyword>
<protein>
    <submittedName>
        <fullName evidence="1">Uncharacterized protein</fullName>
    </submittedName>
</protein>
<evidence type="ECO:0000313" key="2">
    <source>
        <dbReference type="Proteomes" id="UP001596547"/>
    </source>
</evidence>
<accession>A0ABD6A7S6</accession>
<comment type="caution">
    <text evidence="1">The sequence shown here is derived from an EMBL/GenBank/DDBJ whole genome shotgun (WGS) entry which is preliminary data.</text>
</comment>
<dbReference type="Proteomes" id="UP001596547">
    <property type="component" value="Unassembled WGS sequence"/>
</dbReference>
<gene>
    <name evidence="1" type="ORF">ACFQPE_05500</name>
</gene>